<dbReference type="AlphaFoldDB" id="A0A816QN32"/>
<dbReference type="Gene3D" id="2.60.120.330">
    <property type="entry name" value="B-lactam Antibiotic, Isopenicillin N Synthase, Chain"/>
    <property type="match status" value="1"/>
</dbReference>
<evidence type="ECO:0000313" key="4">
    <source>
        <dbReference type="EMBL" id="CAF2061650.1"/>
    </source>
</evidence>
<comment type="caution">
    <text evidence="4">The sequence shown here is derived from an EMBL/GenBank/DDBJ whole genome shotgun (WGS) entry which is preliminary data.</text>
</comment>
<dbReference type="PANTHER" id="PTHR47991">
    <property type="entry name" value="OXOGLUTARATE/IRON-DEPENDENT DIOXYGENASE"/>
    <property type="match status" value="1"/>
</dbReference>
<protein>
    <recommendedName>
        <fullName evidence="3">Isopenicillin N synthase-like Fe(2+) 2OG dioxygenase domain-containing protein</fullName>
    </recommendedName>
</protein>
<keyword evidence="2" id="KW-0408">Iron</keyword>
<reference evidence="4" key="1">
    <citation type="submission" date="2021-02" db="EMBL/GenBank/DDBJ databases">
        <authorList>
            <person name="Nowell W R."/>
        </authorList>
    </citation>
    <scope>NUCLEOTIDE SEQUENCE</scope>
</reference>
<dbReference type="SUPFAM" id="SSF51197">
    <property type="entry name" value="Clavaminate synthase-like"/>
    <property type="match status" value="1"/>
</dbReference>
<evidence type="ECO:0000313" key="5">
    <source>
        <dbReference type="Proteomes" id="UP000663856"/>
    </source>
</evidence>
<proteinExistence type="predicted"/>
<organism evidence="4 5">
    <name type="scientific">Rotaria magnacalcarata</name>
    <dbReference type="NCBI Taxonomy" id="392030"/>
    <lineage>
        <taxon>Eukaryota</taxon>
        <taxon>Metazoa</taxon>
        <taxon>Spiralia</taxon>
        <taxon>Gnathifera</taxon>
        <taxon>Rotifera</taxon>
        <taxon>Eurotatoria</taxon>
        <taxon>Bdelloidea</taxon>
        <taxon>Philodinida</taxon>
        <taxon>Philodinidae</taxon>
        <taxon>Rotaria</taxon>
    </lineage>
</organism>
<dbReference type="Pfam" id="PF03171">
    <property type="entry name" value="2OG-FeII_Oxy"/>
    <property type="match status" value="1"/>
</dbReference>
<dbReference type="EMBL" id="CAJNRF010004611">
    <property type="protein sequence ID" value="CAF2061650.1"/>
    <property type="molecule type" value="Genomic_DNA"/>
</dbReference>
<dbReference type="InterPro" id="IPR044861">
    <property type="entry name" value="IPNS-like_FE2OG_OXY"/>
</dbReference>
<sequence>MTQKMSESNKKTPVIIDLNKILNFEDSTEIKRMETEFELNGWCFVFLPAELIPDSNFTKELSDFFQLDKRKSKYSQRLEIYGYSKVNHKEGIKLLSGSYFNKFANKGLVPATLVKPLNYLSQVFDAVTKRLIEVLDQHSVFQQEPSLPSLIELAGLPWHEEYFGMLDIVSYFNMKSGFRPPQNGQTTEEVNCIPHYDPGLLSISILSTNEGLQLKNMPNNEWIDGPLESNIGVIWLGEAASRITQNRLKPGIHRVVYPQESKPRLTLWYELCTIEQLKNVSADKKDELMANGTVTFKNLPGSTPITVSPGETKLGFLKRIEMSHGLSTSKMGPPSYRLEKHTIAYPTTVSKTE</sequence>
<evidence type="ECO:0000256" key="2">
    <source>
        <dbReference type="ARBA" id="ARBA00023004"/>
    </source>
</evidence>
<dbReference type="InterPro" id="IPR050295">
    <property type="entry name" value="Plant_2OG-oxidoreductases"/>
</dbReference>
<accession>A0A816QN32</accession>
<name>A0A816QN32_9BILA</name>
<dbReference type="Proteomes" id="UP000663856">
    <property type="component" value="Unassembled WGS sequence"/>
</dbReference>
<dbReference type="GO" id="GO:0046872">
    <property type="term" value="F:metal ion binding"/>
    <property type="evidence" value="ECO:0007669"/>
    <property type="project" value="UniProtKB-KW"/>
</dbReference>
<keyword evidence="1" id="KW-0479">Metal-binding</keyword>
<dbReference type="InterPro" id="IPR027443">
    <property type="entry name" value="IPNS-like_sf"/>
</dbReference>
<feature type="domain" description="Isopenicillin N synthase-like Fe(2+) 2OG dioxygenase" evidence="3">
    <location>
        <begin position="185"/>
        <end position="268"/>
    </location>
</feature>
<gene>
    <name evidence="4" type="ORF">WKI299_LOCUS12215</name>
</gene>
<evidence type="ECO:0000259" key="3">
    <source>
        <dbReference type="Pfam" id="PF03171"/>
    </source>
</evidence>
<evidence type="ECO:0000256" key="1">
    <source>
        <dbReference type="ARBA" id="ARBA00022723"/>
    </source>
</evidence>